<dbReference type="CDD" id="cd02961">
    <property type="entry name" value="PDI_a_family"/>
    <property type="match status" value="1"/>
</dbReference>
<evidence type="ECO:0000259" key="11">
    <source>
        <dbReference type="PROSITE" id="PS51352"/>
    </source>
</evidence>
<comment type="catalytic activity">
    <reaction evidence="1">
        <text>Catalyzes the rearrangement of -S-S- bonds in proteins.</text>
        <dbReference type="EC" id="5.3.4.1"/>
    </reaction>
</comment>
<keyword evidence="5" id="KW-0732">Signal</keyword>
<protein>
    <recommendedName>
        <fullName evidence="4">protein disulfide-isomerase</fullName>
        <ecNumber evidence="4">5.3.4.1</ecNumber>
    </recommendedName>
</protein>
<dbReference type="PANTHER" id="PTHR18929">
    <property type="entry name" value="PROTEIN DISULFIDE ISOMERASE"/>
    <property type="match status" value="1"/>
</dbReference>
<dbReference type="FunFam" id="3.40.30.10:FF:000027">
    <property type="entry name" value="protein disulfide-isomerase A2"/>
    <property type="match status" value="1"/>
</dbReference>
<evidence type="ECO:0000256" key="10">
    <source>
        <dbReference type="ARBA" id="ARBA00023284"/>
    </source>
</evidence>
<dbReference type="AlphaFoldDB" id="A0A4W3IT15"/>
<evidence type="ECO:0000256" key="4">
    <source>
        <dbReference type="ARBA" id="ARBA00012723"/>
    </source>
</evidence>
<name>A0A4W3IT15_CALMI</name>
<dbReference type="GO" id="GO:0003756">
    <property type="term" value="F:protein disulfide isomerase activity"/>
    <property type="evidence" value="ECO:0007669"/>
    <property type="project" value="UniProtKB-EC"/>
</dbReference>
<evidence type="ECO:0000256" key="9">
    <source>
        <dbReference type="ARBA" id="ARBA00023235"/>
    </source>
</evidence>
<comment type="similarity">
    <text evidence="3">Belongs to the protein disulfide isomerase family.</text>
</comment>
<dbReference type="CDD" id="cd02981">
    <property type="entry name" value="PDI_b_family"/>
    <property type="match status" value="1"/>
</dbReference>
<evidence type="ECO:0000256" key="5">
    <source>
        <dbReference type="ARBA" id="ARBA00022729"/>
    </source>
</evidence>
<dbReference type="GO" id="GO:0005788">
    <property type="term" value="C:endoplasmic reticulum lumen"/>
    <property type="evidence" value="ECO:0007669"/>
    <property type="project" value="UniProtKB-SubCell"/>
</dbReference>
<evidence type="ECO:0000313" key="12">
    <source>
        <dbReference type="Ensembl" id="ENSCMIP00000023810.1"/>
    </source>
</evidence>
<dbReference type="CDD" id="cd02982">
    <property type="entry name" value="PDI_b'_family"/>
    <property type="match status" value="1"/>
</dbReference>
<dbReference type="InterPro" id="IPR036249">
    <property type="entry name" value="Thioredoxin-like_sf"/>
</dbReference>
<reference evidence="12" key="5">
    <citation type="submission" date="2025-09" db="UniProtKB">
        <authorList>
            <consortium name="Ensembl"/>
        </authorList>
    </citation>
    <scope>IDENTIFICATION</scope>
</reference>
<sequence length="455" mass="51457">MHSGCIIGFRGEVLRFVQSRPLPSCAVVVPLVFHDLDLISSADAPLSGASLALMAEFERAAEELSSEKFPAKLGKVDVSAEKDLGKEFKSQKYPVLNLFTEGNRKNPINCKGVNAAPSIITWLKRRIGSSAIFLVNTTHTETFIGSEDVVIIGFFKDLRGNDTNTFYEVAKDIPHLPFGVTNNTESFIKYGVTKDTVTLFKKSEDKQVNYESAERNRLDKDNLTKFIRVNELSLVTEYNRLVSSGPFSYDHFHFCAIFLCSTLQLLFILVDANESKNGRMMEMFRIRDVDIPALRAISMSDGTRYRMQADEVTTENVVTFCREYLDGKAKPQQYSEELPPDWNKQPVKVLVGTNFDDVVFNITKNVFVMFYAPWSQRCKEINPIWDQVGEKYQESENIEIAKIDITANDVDSVLIEGYPSFKYFPAGSDGKVCYFQDSTVIPLYIFEVMPAPFCS</sequence>
<evidence type="ECO:0000256" key="2">
    <source>
        <dbReference type="ARBA" id="ARBA00004319"/>
    </source>
</evidence>
<dbReference type="InParanoid" id="A0A4W3IT15"/>
<reference evidence="13" key="2">
    <citation type="journal article" date="2007" name="PLoS Biol.">
        <title>Survey sequencing and comparative analysis of the elephant shark (Callorhinchus milii) genome.</title>
        <authorList>
            <person name="Venkatesh B."/>
            <person name="Kirkness E.F."/>
            <person name="Loh Y.H."/>
            <person name="Halpern A.L."/>
            <person name="Lee A.P."/>
            <person name="Johnson J."/>
            <person name="Dandona N."/>
            <person name="Viswanathan L.D."/>
            <person name="Tay A."/>
            <person name="Venter J.C."/>
            <person name="Strausberg R.L."/>
            <person name="Brenner S."/>
        </authorList>
    </citation>
    <scope>NUCLEOTIDE SEQUENCE [LARGE SCALE GENOMIC DNA]</scope>
</reference>
<reference evidence="13" key="1">
    <citation type="journal article" date="2006" name="Science">
        <title>Ancient noncoding elements conserved in the human genome.</title>
        <authorList>
            <person name="Venkatesh B."/>
            <person name="Kirkness E.F."/>
            <person name="Loh Y.H."/>
            <person name="Halpern A.L."/>
            <person name="Lee A.P."/>
            <person name="Johnson J."/>
            <person name="Dandona N."/>
            <person name="Viswanathan L.D."/>
            <person name="Tay A."/>
            <person name="Venter J.C."/>
            <person name="Strausberg R.L."/>
            <person name="Brenner S."/>
        </authorList>
    </citation>
    <scope>NUCLEOTIDE SEQUENCE [LARGE SCALE GENOMIC DNA]</scope>
</reference>
<dbReference type="PROSITE" id="PS51352">
    <property type="entry name" value="THIOREDOXIN_2"/>
    <property type="match status" value="1"/>
</dbReference>
<evidence type="ECO:0000313" key="13">
    <source>
        <dbReference type="Proteomes" id="UP000314986"/>
    </source>
</evidence>
<dbReference type="Ensembl" id="ENSCMIT00000024213.1">
    <property type="protein sequence ID" value="ENSCMIP00000023810.1"/>
    <property type="gene ID" value="ENSCMIG00000010611.1"/>
</dbReference>
<dbReference type="GO" id="GO:0006457">
    <property type="term" value="P:protein folding"/>
    <property type="evidence" value="ECO:0007669"/>
    <property type="project" value="TreeGrafter"/>
</dbReference>
<proteinExistence type="inferred from homology"/>
<dbReference type="GeneTree" id="ENSGT00940000160939"/>
<evidence type="ECO:0000256" key="8">
    <source>
        <dbReference type="ARBA" id="ARBA00023157"/>
    </source>
</evidence>
<keyword evidence="8" id="KW-1015">Disulfide bond</keyword>
<evidence type="ECO:0000256" key="7">
    <source>
        <dbReference type="ARBA" id="ARBA00022824"/>
    </source>
</evidence>
<dbReference type="GO" id="GO:0034976">
    <property type="term" value="P:response to endoplasmic reticulum stress"/>
    <property type="evidence" value="ECO:0007669"/>
    <property type="project" value="TreeGrafter"/>
</dbReference>
<dbReference type="Proteomes" id="UP000314986">
    <property type="component" value="Unassembled WGS sequence"/>
</dbReference>
<dbReference type="Gene3D" id="3.40.30.10">
    <property type="entry name" value="Glutaredoxin"/>
    <property type="match status" value="4"/>
</dbReference>
<keyword evidence="6" id="KW-0677">Repeat</keyword>
<dbReference type="InterPro" id="IPR013766">
    <property type="entry name" value="Thioredoxin_domain"/>
</dbReference>
<dbReference type="CDD" id="cd02995">
    <property type="entry name" value="PDI_a_PDI_a'_C"/>
    <property type="match status" value="1"/>
</dbReference>
<keyword evidence="10" id="KW-0676">Redox-active center</keyword>
<dbReference type="SUPFAM" id="SSF52833">
    <property type="entry name" value="Thioredoxin-like"/>
    <property type="match status" value="4"/>
</dbReference>
<keyword evidence="13" id="KW-1185">Reference proteome</keyword>
<dbReference type="OMA" id="YKMTPQT"/>
<evidence type="ECO:0000256" key="1">
    <source>
        <dbReference type="ARBA" id="ARBA00001182"/>
    </source>
</evidence>
<dbReference type="PANTHER" id="PTHR18929:SF58">
    <property type="entry name" value="PROTEIN DISULFIDE-ISOMERASE-LIKE PROTEIN OF THE TESTIS"/>
    <property type="match status" value="1"/>
</dbReference>
<accession>A0A4W3IT15</accession>
<dbReference type="FunFam" id="3.40.30.10:FF:000042">
    <property type="entry name" value="protein disulfide-isomerase A2"/>
    <property type="match status" value="1"/>
</dbReference>
<dbReference type="EC" id="5.3.4.1" evidence="4"/>
<dbReference type="STRING" id="7868.ENSCMIP00000023810"/>
<evidence type="ECO:0000256" key="6">
    <source>
        <dbReference type="ARBA" id="ARBA00022737"/>
    </source>
</evidence>
<reference evidence="13" key="3">
    <citation type="journal article" date="2014" name="Nature">
        <title>Elephant shark genome provides unique insights into gnathostome evolution.</title>
        <authorList>
            <consortium name="International Elephant Shark Genome Sequencing Consortium"/>
            <person name="Venkatesh B."/>
            <person name="Lee A.P."/>
            <person name="Ravi V."/>
            <person name="Maurya A.K."/>
            <person name="Lian M.M."/>
            <person name="Swann J.B."/>
            <person name="Ohta Y."/>
            <person name="Flajnik M.F."/>
            <person name="Sutoh Y."/>
            <person name="Kasahara M."/>
            <person name="Hoon S."/>
            <person name="Gangu V."/>
            <person name="Roy S.W."/>
            <person name="Irimia M."/>
            <person name="Korzh V."/>
            <person name="Kondrychyn I."/>
            <person name="Lim Z.W."/>
            <person name="Tay B.H."/>
            <person name="Tohari S."/>
            <person name="Kong K.W."/>
            <person name="Ho S."/>
            <person name="Lorente-Galdos B."/>
            <person name="Quilez J."/>
            <person name="Marques-Bonet T."/>
            <person name="Raney B.J."/>
            <person name="Ingham P.W."/>
            <person name="Tay A."/>
            <person name="Hillier L.W."/>
            <person name="Minx P."/>
            <person name="Boehm T."/>
            <person name="Wilson R.K."/>
            <person name="Brenner S."/>
            <person name="Warren W.C."/>
        </authorList>
    </citation>
    <scope>NUCLEOTIDE SEQUENCE [LARGE SCALE GENOMIC DNA]</scope>
</reference>
<keyword evidence="9" id="KW-0413">Isomerase</keyword>
<reference evidence="12" key="4">
    <citation type="submission" date="2025-08" db="UniProtKB">
        <authorList>
            <consortium name="Ensembl"/>
        </authorList>
    </citation>
    <scope>IDENTIFICATION</scope>
</reference>
<evidence type="ECO:0000256" key="3">
    <source>
        <dbReference type="ARBA" id="ARBA00006347"/>
    </source>
</evidence>
<organism evidence="12 13">
    <name type="scientific">Callorhinchus milii</name>
    <name type="common">Ghost shark</name>
    <dbReference type="NCBI Taxonomy" id="7868"/>
    <lineage>
        <taxon>Eukaryota</taxon>
        <taxon>Metazoa</taxon>
        <taxon>Chordata</taxon>
        <taxon>Craniata</taxon>
        <taxon>Vertebrata</taxon>
        <taxon>Chondrichthyes</taxon>
        <taxon>Holocephali</taxon>
        <taxon>Chimaeriformes</taxon>
        <taxon>Callorhinchidae</taxon>
        <taxon>Callorhinchus</taxon>
    </lineage>
</organism>
<dbReference type="Pfam" id="PF13848">
    <property type="entry name" value="Thioredoxin_6"/>
    <property type="match status" value="2"/>
</dbReference>
<gene>
    <name evidence="12" type="primary">LOC103178863</name>
</gene>
<feature type="domain" description="Thioredoxin" evidence="11">
    <location>
        <begin position="324"/>
        <end position="455"/>
    </location>
</feature>
<dbReference type="Pfam" id="PF00085">
    <property type="entry name" value="Thioredoxin"/>
    <property type="match status" value="1"/>
</dbReference>
<keyword evidence="7" id="KW-0256">Endoplasmic reticulum</keyword>
<comment type="subcellular location">
    <subcellularLocation>
        <location evidence="2">Endoplasmic reticulum lumen</location>
    </subcellularLocation>
</comment>